<dbReference type="EMBL" id="QYUJ01000009">
    <property type="protein sequence ID" value="RJF74605.1"/>
    <property type="molecule type" value="Genomic_DNA"/>
</dbReference>
<evidence type="ECO:0000256" key="1">
    <source>
        <dbReference type="ARBA" id="ARBA00022741"/>
    </source>
</evidence>
<comment type="caution">
    <text evidence="4">The sequence shown here is derived from an EMBL/GenBank/DDBJ whole genome shotgun (WGS) entry which is preliminary data.</text>
</comment>
<dbReference type="InterPro" id="IPR027417">
    <property type="entry name" value="P-loop_NTPase"/>
</dbReference>
<proteinExistence type="predicted"/>
<dbReference type="Gene3D" id="3.40.50.300">
    <property type="entry name" value="P-loop containing nucleotide triphosphate hydrolases"/>
    <property type="match status" value="1"/>
</dbReference>
<evidence type="ECO:0000313" key="5">
    <source>
        <dbReference type="Proteomes" id="UP000286287"/>
    </source>
</evidence>
<gene>
    <name evidence="4" type="ORF">D3875_03425</name>
</gene>
<keyword evidence="5" id="KW-1185">Reference proteome</keyword>
<dbReference type="GO" id="GO:0005524">
    <property type="term" value="F:ATP binding"/>
    <property type="evidence" value="ECO:0007669"/>
    <property type="project" value="UniProtKB-KW"/>
</dbReference>
<dbReference type="RefSeq" id="WP_119761175.1">
    <property type="nucleotide sequence ID" value="NZ_QYUJ01000009.1"/>
</dbReference>
<dbReference type="GO" id="GO:0016301">
    <property type="term" value="F:kinase activity"/>
    <property type="evidence" value="ECO:0007669"/>
    <property type="project" value="InterPro"/>
</dbReference>
<name>A0A418VEX1_9DEIO</name>
<sequence>MPTLTVGAGQNGSGKSTFVQAHRLDTIDPDRLTRELGQGYNDAANLAGARSAVKAQQKALEEGRSFGVETTLAARQPLTLMEKAKAQGYEVCLAFVVPHPDEDTRLRIDNRVMQGGHNISDEDLERRAPKVLENLPDAMRRADLTAIYVSSAKERDFVMVGAMHQGQVTVAPQMPEQVRAVIEREFSQMQQADTIAVPIR</sequence>
<evidence type="ECO:0000259" key="3">
    <source>
        <dbReference type="Pfam" id="PF06414"/>
    </source>
</evidence>
<dbReference type="PANTHER" id="PTHR39206">
    <property type="entry name" value="SLL8004 PROTEIN"/>
    <property type="match status" value="1"/>
</dbReference>
<reference evidence="4 5" key="1">
    <citation type="submission" date="2018-09" db="EMBL/GenBank/DDBJ databases">
        <authorList>
            <person name="Zhu H."/>
        </authorList>
    </citation>
    <scope>NUCLEOTIDE SEQUENCE [LARGE SCALE GENOMIC DNA]</scope>
    <source>
        <strain evidence="4 5">K2S05-167</strain>
    </source>
</reference>
<dbReference type="PANTHER" id="PTHR39206:SF1">
    <property type="entry name" value="SLL8004 PROTEIN"/>
    <property type="match status" value="1"/>
</dbReference>
<dbReference type="OrthoDB" id="9791543at2"/>
<dbReference type="Pfam" id="PF06414">
    <property type="entry name" value="Zeta_toxin"/>
    <property type="match status" value="1"/>
</dbReference>
<evidence type="ECO:0000256" key="2">
    <source>
        <dbReference type="ARBA" id="ARBA00022840"/>
    </source>
</evidence>
<dbReference type="Proteomes" id="UP000286287">
    <property type="component" value="Unassembled WGS sequence"/>
</dbReference>
<dbReference type="InterPro" id="IPR010488">
    <property type="entry name" value="Zeta_toxin_domain"/>
</dbReference>
<protein>
    <recommendedName>
        <fullName evidence="3">Zeta toxin domain-containing protein</fullName>
    </recommendedName>
</protein>
<dbReference type="AlphaFoldDB" id="A0A418VEX1"/>
<accession>A0A418VEX1</accession>
<organism evidence="4 5">
    <name type="scientific">Deinococcus cavernae</name>
    <dbReference type="NCBI Taxonomy" id="2320857"/>
    <lineage>
        <taxon>Bacteria</taxon>
        <taxon>Thermotogati</taxon>
        <taxon>Deinococcota</taxon>
        <taxon>Deinococci</taxon>
        <taxon>Deinococcales</taxon>
        <taxon>Deinococcaceae</taxon>
        <taxon>Deinococcus</taxon>
    </lineage>
</organism>
<evidence type="ECO:0000313" key="4">
    <source>
        <dbReference type="EMBL" id="RJF74605.1"/>
    </source>
</evidence>
<feature type="domain" description="Zeta toxin" evidence="3">
    <location>
        <begin position="2"/>
        <end position="143"/>
    </location>
</feature>
<dbReference type="SUPFAM" id="SSF52540">
    <property type="entry name" value="P-loop containing nucleoside triphosphate hydrolases"/>
    <property type="match status" value="1"/>
</dbReference>
<keyword evidence="2" id="KW-0067">ATP-binding</keyword>
<keyword evidence="1" id="KW-0547">Nucleotide-binding</keyword>